<dbReference type="GO" id="GO:0051301">
    <property type="term" value="P:cell division"/>
    <property type="evidence" value="ECO:0007669"/>
    <property type="project" value="TreeGrafter"/>
</dbReference>
<dbReference type="Pfam" id="PF12895">
    <property type="entry name" value="ANAPC3"/>
    <property type="match status" value="1"/>
</dbReference>
<comment type="caution">
    <text evidence="5">The sequence shown here is derived from an EMBL/GenBank/DDBJ whole genome shotgun (WGS) entry which is preliminary data.</text>
</comment>
<evidence type="ECO:0000313" key="6">
    <source>
        <dbReference type="Proteomes" id="UP001385951"/>
    </source>
</evidence>
<sequence>MQSATTSPPSIYLQQRYSSLVWSCLDADLHRSAVFYAERYYVTDIHNHDARHLYATALLRAGQPHSALHLVDLATDARCPGCCEVKSRCCTVLGRHRQARQALEETLRDPSYIPSPSMNYHGTRAFPENAALHCHAAASAAQGNQLDAAATSYEEALRLDPMVWEAFEGLCALGRAPSVDSIYPSKPAPTYGSLEDAPSIPLSTGAGFFTPVAGSSGNLFNLWRLDQSSSKPPFRMGPPGPRDSIASADSSFFPEDSFRLGFLRPSRSQPATTLAVQPPAVRPLSSADEAGPVAKKPRSMRQRGAAPPSSTPAAVTDNPPLKPSKSVMSIFQGAEERSSKNSTTTSKARARPALTVANIFSSPGRRAQHAATSSRSNNAPPSKTAREQQPPNATGQIITRRSSRLLSGNKQTPAPLKQATGKRKVPARTRPMSDTDMDDDSIDLAAPPLSPQPVQQLLPDAGNEQAAQDTYEMAMAEFEIYNLTRIFARATKALATYDCRTCLDELETLPSNHQRSAWVMAMVGKAHFELGEYAAAQRAFEAVRNLEPYRLWDMEVYSTLLWHLQRSVPLSFLAQELLSISPRSPQAWIAVGNCFSLQKEKTQALTCFRRAFQLDPSCAYAYTLSGHELIDEDFDKAINFFQSALRVDPRHYNAWYGLGTCYMRMSKLRLADYHFRRAAEIHPNNAILLGCVGMIYERTNDTQAALSMFNQAIQLSAENALVRYHRAKVLIALRKYSLAIQDLELLRASSPDESNVVFQLARVYRLMGNRVKAAQLLAVARDVSPKSINKIRRLLETGPDAEAEDDSVMEDIR</sequence>
<dbReference type="InterPro" id="IPR011990">
    <property type="entry name" value="TPR-like_helical_dom_sf"/>
</dbReference>
<name>A0AAW0GKS4_9APHY</name>
<evidence type="ECO:0000256" key="4">
    <source>
        <dbReference type="SAM" id="MobiDB-lite"/>
    </source>
</evidence>
<dbReference type="Pfam" id="PF13181">
    <property type="entry name" value="TPR_8"/>
    <property type="match status" value="1"/>
</dbReference>
<comment type="similarity">
    <text evidence="2">Belongs to the APC3/CDC27 family.</text>
</comment>
<feature type="repeat" description="TPR" evidence="3">
    <location>
        <begin position="686"/>
        <end position="719"/>
    </location>
</feature>
<dbReference type="GO" id="GO:0005680">
    <property type="term" value="C:anaphase-promoting complex"/>
    <property type="evidence" value="ECO:0007669"/>
    <property type="project" value="TreeGrafter"/>
</dbReference>
<dbReference type="EMBL" id="JASBNA010000003">
    <property type="protein sequence ID" value="KAK7693247.1"/>
    <property type="molecule type" value="Genomic_DNA"/>
</dbReference>
<dbReference type="PANTHER" id="PTHR12558">
    <property type="entry name" value="CELL DIVISION CYCLE 16,23,27"/>
    <property type="match status" value="1"/>
</dbReference>
<evidence type="ECO:0000256" key="2">
    <source>
        <dbReference type="ARBA" id="ARBA00038210"/>
    </source>
</evidence>
<accession>A0AAW0GKS4</accession>
<feature type="region of interest" description="Disordered" evidence="4">
    <location>
        <begin position="269"/>
        <end position="440"/>
    </location>
</feature>
<dbReference type="Pfam" id="PF13432">
    <property type="entry name" value="TPR_16"/>
    <property type="match status" value="2"/>
</dbReference>
<dbReference type="SUPFAM" id="SSF48452">
    <property type="entry name" value="TPR-like"/>
    <property type="match status" value="2"/>
</dbReference>
<dbReference type="InterPro" id="IPR019734">
    <property type="entry name" value="TPR_rpt"/>
</dbReference>
<organism evidence="5 6">
    <name type="scientific">Cerrena zonata</name>
    <dbReference type="NCBI Taxonomy" id="2478898"/>
    <lineage>
        <taxon>Eukaryota</taxon>
        <taxon>Fungi</taxon>
        <taxon>Dikarya</taxon>
        <taxon>Basidiomycota</taxon>
        <taxon>Agaricomycotina</taxon>
        <taxon>Agaricomycetes</taxon>
        <taxon>Polyporales</taxon>
        <taxon>Cerrenaceae</taxon>
        <taxon>Cerrena</taxon>
    </lineage>
</organism>
<evidence type="ECO:0008006" key="7">
    <source>
        <dbReference type="Google" id="ProtNLM"/>
    </source>
</evidence>
<evidence type="ECO:0000313" key="5">
    <source>
        <dbReference type="EMBL" id="KAK7693247.1"/>
    </source>
</evidence>
<gene>
    <name evidence="5" type="ORF">QCA50_002813</name>
</gene>
<dbReference type="PANTHER" id="PTHR12558:SF13">
    <property type="entry name" value="CELL DIVISION CYCLE PROTEIN 27 HOMOLOG"/>
    <property type="match status" value="1"/>
</dbReference>
<dbReference type="SMART" id="SM00028">
    <property type="entry name" value="TPR"/>
    <property type="match status" value="8"/>
</dbReference>
<proteinExistence type="inferred from homology"/>
<dbReference type="GO" id="GO:0016567">
    <property type="term" value="P:protein ubiquitination"/>
    <property type="evidence" value="ECO:0007669"/>
    <property type="project" value="TreeGrafter"/>
</dbReference>
<dbReference type="AlphaFoldDB" id="A0AAW0GKS4"/>
<feature type="compositionally biased region" description="Low complexity" evidence="4">
    <location>
        <begin position="305"/>
        <end position="314"/>
    </location>
</feature>
<evidence type="ECO:0000256" key="1">
    <source>
        <dbReference type="ARBA" id="ARBA00022803"/>
    </source>
</evidence>
<reference evidence="5 6" key="1">
    <citation type="submission" date="2022-09" db="EMBL/GenBank/DDBJ databases">
        <authorList>
            <person name="Palmer J.M."/>
        </authorList>
    </citation>
    <scope>NUCLEOTIDE SEQUENCE [LARGE SCALE GENOMIC DNA]</scope>
    <source>
        <strain evidence="5 6">DSM 7382</strain>
    </source>
</reference>
<dbReference type="GO" id="GO:0007091">
    <property type="term" value="P:metaphase/anaphase transition of mitotic cell cycle"/>
    <property type="evidence" value="ECO:0007669"/>
    <property type="project" value="TreeGrafter"/>
</dbReference>
<dbReference type="GO" id="GO:0031145">
    <property type="term" value="P:anaphase-promoting complex-dependent catabolic process"/>
    <property type="evidence" value="ECO:0007669"/>
    <property type="project" value="TreeGrafter"/>
</dbReference>
<dbReference type="Proteomes" id="UP001385951">
    <property type="component" value="Unassembled WGS sequence"/>
</dbReference>
<dbReference type="Gene3D" id="1.25.40.10">
    <property type="entry name" value="Tetratricopeptide repeat domain"/>
    <property type="match status" value="4"/>
</dbReference>
<feature type="repeat" description="TPR" evidence="3">
    <location>
        <begin position="652"/>
        <end position="685"/>
    </location>
</feature>
<feature type="repeat" description="TPR" evidence="3">
    <location>
        <begin position="585"/>
        <end position="618"/>
    </location>
</feature>
<evidence type="ECO:0000256" key="3">
    <source>
        <dbReference type="PROSITE-ProRule" id="PRU00339"/>
    </source>
</evidence>
<feature type="repeat" description="TPR" evidence="3">
    <location>
        <begin position="619"/>
        <end position="651"/>
    </location>
</feature>
<protein>
    <recommendedName>
        <fullName evidence="7">TPR-like protein</fullName>
    </recommendedName>
</protein>
<feature type="region of interest" description="Disordered" evidence="4">
    <location>
        <begin position="230"/>
        <end position="250"/>
    </location>
</feature>
<feature type="repeat" description="TPR" evidence="3">
    <location>
        <begin position="517"/>
        <end position="550"/>
    </location>
</feature>
<keyword evidence="6" id="KW-1185">Reference proteome</keyword>
<dbReference type="PROSITE" id="PS50005">
    <property type="entry name" value="TPR"/>
    <property type="match status" value="5"/>
</dbReference>
<feature type="compositionally biased region" description="Polar residues" evidence="4">
    <location>
        <begin position="370"/>
        <end position="412"/>
    </location>
</feature>
<dbReference type="GO" id="GO:0005737">
    <property type="term" value="C:cytoplasm"/>
    <property type="evidence" value="ECO:0007669"/>
    <property type="project" value="TreeGrafter"/>
</dbReference>
<keyword evidence="1 3" id="KW-0802">TPR repeat</keyword>